<reference evidence="2" key="1">
    <citation type="submission" date="2020-10" db="EMBL/GenBank/DDBJ databases">
        <title>Unveiling of a novel bifunctional photoreceptor, Dualchrome1, isolated from a cosmopolitan green alga.</title>
        <authorList>
            <person name="Suzuki S."/>
            <person name="Kawachi M."/>
        </authorList>
    </citation>
    <scope>NUCLEOTIDE SEQUENCE</scope>
    <source>
        <strain evidence="2">NIES 2893</strain>
    </source>
</reference>
<sequence length="581" mass="65169">MASLESEPTPHVYVVTSKAGLQARTAPNVGDEVRAKGKDFSKGDLVAVDAIMPSLHNGTEKKPGKHGNGPFLRLDSNEGLWLFEFKENERLMERVKVQAGLWCYKVNNSGVGLALRCMPTTRSDMRLDPEVLYPHDTTIWADRLVNDTAGATFVRVQGTKGWLFTTRDGEETLTRVPRLQDGCVATTSSSSAALPIAEVRKLAARYGWSEVQYSAESRVIAFTRMSETNGRMRVNVYYTTGTVGTSLNHPIDGPGQMFRRCTSLRDLEQIFSNPRVHTERGYKRRRNDPLDGARLPVDTSCVDQSAESEETVARRMLVEMGLEAAALAARRAQLAKHIRVTFEEPVLKSAKKEAARQAAEKKAAEERELEAKRTARGREETFLLFNSDDTKDSFRSEVTCVATNGRATIMLYEDGDWAFSRGLPKGLYNKLHGRSLDHSRPSYVAVGTQERYYIRFRNGSSQWAVPDGLSDELEKTSKKVASVAFGEDYHTWFVVYTDGSWECSRSIPSGLDELMDSRKNRDDLSLVTLGPDGEYFLKAQNGKMWWGGISTAMSKTINKIGKDRLKFMDFGEDNTYFIRYS</sequence>
<dbReference type="EMBL" id="BNJQ01000004">
    <property type="protein sequence ID" value="GHP03025.1"/>
    <property type="molecule type" value="Genomic_DNA"/>
</dbReference>
<dbReference type="Proteomes" id="UP000660262">
    <property type="component" value="Unassembled WGS sequence"/>
</dbReference>
<evidence type="ECO:0000256" key="1">
    <source>
        <dbReference type="SAM" id="Coils"/>
    </source>
</evidence>
<name>A0A830H7Q4_9CHLO</name>
<feature type="coiled-coil region" evidence="1">
    <location>
        <begin position="347"/>
        <end position="375"/>
    </location>
</feature>
<organism evidence="2 3">
    <name type="scientific">Pycnococcus provasolii</name>
    <dbReference type="NCBI Taxonomy" id="41880"/>
    <lineage>
        <taxon>Eukaryota</taxon>
        <taxon>Viridiplantae</taxon>
        <taxon>Chlorophyta</taxon>
        <taxon>Pseudoscourfieldiophyceae</taxon>
        <taxon>Pseudoscourfieldiales</taxon>
        <taxon>Pycnococcaceae</taxon>
        <taxon>Pycnococcus</taxon>
    </lineage>
</organism>
<dbReference type="AlphaFoldDB" id="A0A830H7Q4"/>
<keyword evidence="3" id="KW-1185">Reference proteome</keyword>
<accession>A0A830H7Q4</accession>
<keyword evidence="1" id="KW-0175">Coiled coil</keyword>
<evidence type="ECO:0000313" key="2">
    <source>
        <dbReference type="EMBL" id="GHP03025.1"/>
    </source>
</evidence>
<evidence type="ECO:0000313" key="3">
    <source>
        <dbReference type="Proteomes" id="UP000660262"/>
    </source>
</evidence>
<comment type="caution">
    <text evidence="2">The sequence shown here is derived from an EMBL/GenBank/DDBJ whole genome shotgun (WGS) entry which is preliminary data.</text>
</comment>
<protein>
    <submittedName>
        <fullName evidence="2">Uncharacterized protein</fullName>
    </submittedName>
</protein>
<proteinExistence type="predicted"/>
<dbReference type="OrthoDB" id="509720at2759"/>
<gene>
    <name evidence="2" type="ORF">PPROV_000178000</name>
</gene>